<dbReference type="PANTHER" id="PTHR11654">
    <property type="entry name" value="OLIGOPEPTIDE TRANSPORTER-RELATED"/>
    <property type="match status" value="1"/>
</dbReference>
<name>A0A5B6X8P7_9ROSI</name>
<protein>
    <submittedName>
        <fullName evidence="6">Major facilitator superfamily protein</fullName>
    </submittedName>
</protein>
<evidence type="ECO:0000256" key="4">
    <source>
        <dbReference type="ARBA" id="ARBA00022989"/>
    </source>
</evidence>
<dbReference type="Proteomes" id="UP000325315">
    <property type="component" value="Unassembled WGS sequence"/>
</dbReference>
<keyword evidence="7" id="KW-1185">Reference proteome</keyword>
<sequence>MEKQMMHSKLYGLNYAVTTLFLVLIKTCFCARLETNHVKFCYSWSIEFDYLSDNYLSQYTNYYGNKVTENGLISPRFLNKACVIKNPQQDLTSDGNASNPWSLCTIGQVEELKALIRVIPVWSTGIITGIIIAVTYSLDTFAVMQASTMDRHITPKFDIPASTMDLTYHFCSGDCFV</sequence>
<evidence type="ECO:0000256" key="1">
    <source>
        <dbReference type="ARBA" id="ARBA00004141"/>
    </source>
</evidence>
<comment type="subcellular location">
    <subcellularLocation>
        <location evidence="1">Membrane</location>
        <topology evidence="1">Multi-pass membrane protein</topology>
    </subcellularLocation>
</comment>
<comment type="similarity">
    <text evidence="2">Belongs to the major facilitator superfamily. Proton-dependent oligopeptide transporter (POT/PTR) (TC 2.A.17) family.</text>
</comment>
<proteinExistence type="inferred from homology"/>
<evidence type="ECO:0000256" key="3">
    <source>
        <dbReference type="ARBA" id="ARBA00022692"/>
    </source>
</evidence>
<evidence type="ECO:0000256" key="5">
    <source>
        <dbReference type="ARBA" id="ARBA00023136"/>
    </source>
</evidence>
<accession>A0A5B6X8P7</accession>
<dbReference type="EMBL" id="SMMG02000001">
    <property type="protein sequence ID" value="KAA3489986.1"/>
    <property type="molecule type" value="Genomic_DNA"/>
</dbReference>
<evidence type="ECO:0000313" key="6">
    <source>
        <dbReference type="EMBL" id="KAA3489986.1"/>
    </source>
</evidence>
<keyword evidence="4" id="KW-1133">Transmembrane helix</keyword>
<dbReference type="AlphaFoldDB" id="A0A5B6X8P7"/>
<organism evidence="6 7">
    <name type="scientific">Gossypium australe</name>
    <dbReference type="NCBI Taxonomy" id="47621"/>
    <lineage>
        <taxon>Eukaryota</taxon>
        <taxon>Viridiplantae</taxon>
        <taxon>Streptophyta</taxon>
        <taxon>Embryophyta</taxon>
        <taxon>Tracheophyta</taxon>
        <taxon>Spermatophyta</taxon>
        <taxon>Magnoliopsida</taxon>
        <taxon>eudicotyledons</taxon>
        <taxon>Gunneridae</taxon>
        <taxon>Pentapetalae</taxon>
        <taxon>rosids</taxon>
        <taxon>malvids</taxon>
        <taxon>Malvales</taxon>
        <taxon>Malvaceae</taxon>
        <taxon>Malvoideae</taxon>
        <taxon>Gossypium</taxon>
    </lineage>
</organism>
<comment type="caution">
    <text evidence="6">The sequence shown here is derived from an EMBL/GenBank/DDBJ whole genome shotgun (WGS) entry which is preliminary data.</text>
</comment>
<dbReference type="GO" id="GO:0022857">
    <property type="term" value="F:transmembrane transporter activity"/>
    <property type="evidence" value="ECO:0007669"/>
    <property type="project" value="InterPro"/>
</dbReference>
<keyword evidence="3" id="KW-0812">Transmembrane</keyword>
<dbReference type="InterPro" id="IPR036259">
    <property type="entry name" value="MFS_trans_sf"/>
</dbReference>
<reference evidence="7" key="1">
    <citation type="journal article" date="2019" name="Plant Biotechnol. J.">
        <title>Genome sequencing of the Australian wild diploid species Gossypium australe highlights disease resistance and delayed gland morphogenesis.</title>
        <authorList>
            <person name="Cai Y."/>
            <person name="Cai X."/>
            <person name="Wang Q."/>
            <person name="Wang P."/>
            <person name="Zhang Y."/>
            <person name="Cai C."/>
            <person name="Xu Y."/>
            <person name="Wang K."/>
            <person name="Zhou Z."/>
            <person name="Wang C."/>
            <person name="Geng S."/>
            <person name="Li B."/>
            <person name="Dong Q."/>
            <person name="Hou Y."/>
            <person name="Wang H."/>
            <person name="Ai P."/>
            <person name="Liu Z."/>
            <person name="Yi F."/>
            <person name="Sun M."/>
            <person name="An G."/>
            <person name="Cheng J."/>
            <person name="Zhang Y."/>
            <person name="Shi Q."/>
            <person name="Xie Y."/>
            <person name="Shi X."/>
            <person name="Chang Y."/>
            <person name="Huang F."/>
            <person name="Chen Y."/>
            <person name="Hong S."/>
            <person name="Mi L."/>
            <person name="Sun Q."/>
            <person name="Zhang L."/>
            <person name="Zhou B."/>
            <person name="Peng R."/>
            <person name="Zhang X."/>
            <person name="Liu F."/>
        </authorList>
    </citation>
    <scope>NUCLEOTIDE SEQUENCE [LARGE SCALE GENOMIC DNA]</scope>
    <source>
        <strain evidence="7">cv. PA1801</strain>
    </source>
</reference>
<gene>
    <name evidence="6" type="ORF">EPI10_033525</name>
</gene>
<evidence type="ECO:0000313" key="7">
    <source>
        <dbReference type="Proteomes" id="UP000325315"/>
    </source>
</evidence>
<dbReference type="GO" id="GO:0016020">
    <property type="term" value="C:membrane"/>
    <property type="evidence" value="ECO:0007669"/>
    <property type="project" value="UniProtKB-SubCell"/>
</dbReference>
<evidence type="ECO:0000256" key="2">
    <source>
        <dbReference type="ARBA" id="ARBA00005982"/>
    </source>
</evidence>
<dbReference type="InterPro" id="IPR000109">
    <property type="entry name" value="POT_fam"/>
</dbReference>
<dbReference type="OrthoDB" id="976917at2759"/>
<dbReference type="Pfam" id="PF00854">
    <property type="entry name" value="PTR2"/>
    <property type="match status" value="1"/>
</dbReference>
<keyword evidence="5" id="KW-0472">Membrane</keyword>
<dbReference type="Gene3D" id="1.20.1250.20">
    <property type="entry name" value="MFS general substrate transporter like domains"/>
    <property type="match status" value="1"/>
</dbReference>